<dbReference type="OrthoDB" id="9770610at2"/>
<dbReference type="InterPro" id="IPR036068">
    <property type="entry name" value="Nicotinate_pribotase-like_C"/>
</dbReference>
<dbReference type="Pfam" id="PF04095">
    <property type="entry name" value="NAPRTase"/>
    <property type="match status" value="1"/>
</dbReference>
<reference evidence="13 14" key="1">
    <citation type="submission" date="2015-11" db="EMBL/GenBank/DDBJ databases">
        <title>Description and complete genome sequence of a novel strain predominating in hypersaline microbial mats and representing a new family of the Bacteriodetes phylum.</title>
        <authorList>
            <person name="Spring S."/>
            <person name="Bunk B."/>
            <person name="Sproer C."/>
            <person name="Klenk H.-P."/>
        </authorList>
    </citation>
    <scope>NUCLEOTIDE SEQUENCE [LARGE SCALE GENOMIC DNA]</scope>
    <source>
        <strain evidence="13 14">L21-Spi-D4</strain>
    </source>
</reference>
<dbReference type="SUPFAM" id="SSF51690">
    <property type="entry name" value="Nicotinate/Quinolinate PRTase C-terminal domain-like"/>
    <property type="match status" value="1"/>
</dbReference>
<feature type="domain" description="Nicotinate phosphoribosyltransferase N-terminal" evidence="11">
    <location>
        <begin position="9"/>
        <end position="130"/>
    </location>
</feature>
<dbReference type="Gene3D" id="3.20.20.70">
    <property type="entry name" value="Aldolase class I"/>
    <property type="match status" value="1"/>
</dbReference>
<comment type="PTM">
    <text evidence="9">Transiently phosphorylated on a His residue during the reaction cycle. Phosphorylation strongly increases the affinity for substrates and increases the rate of nicotinate D-ribonucleotide production. Dephosphorylation regenerates the low-affinity form of the enzyme, leading to product release.</text>
</comment>
<dbReference type="Pfam" id="PF17767">
    <property type="entry name" value="NAPRTase_N"/>
    <property type="match status" value="1"/>
</dbReference>
<evidence type="ECO:0000313" key="14">
    <source>
        <dbReference type="Proteomes" id="UP000064893"/>
    </source>
</evidence>
<name>A0A0S2I0S2_9BACT</name>
<keyword evidence="13" id="KW-0328">Glycosyltransferase</keyword>
<comment type="pathway">
    <text evidence="1 9">Cofactor biosynthesis; NAD(+) biosynthesis; nicotinate D-ribonucleotide from nicotinate: step 1/1.</text>
</comment>
<evidence type="ECO:0000256" key="2">
    <source>
        <dbReference type="ARBA" id="ARBA00010897"/>
    </source>
</evidence>
<dbReference type="InterPro" id="IPR006405">
    <property type="entry name" value="Nic_PRibTrfase_pncB"/>
</dbReference>
<proteinExistence type="inferred from homology"/>
<protein>
    <recommendedName>
        <fullName evidence="3 9">Nicotinate phosphoribosyltransferase</fullName>
        <ecNumber evidence="3 9">6.3.4.21</ecNumber>
    </recommendedName>
</protein>
<keyword evidence="6 9" id="KW-0662">Pyridine nucleotide biosynthesis</keyword>
<dbReference type="GO" id="GO:0034355">
    <property type="term" value="P:NAD+ biosynthetic process via the salvage pathway"/>
    <property type="evidence" value="ECO:0007669"/>
    <property type="project" value="TreeGrafter"/>
</dbReference>
<dbReference type="PATRIC" id="fig|1307839.3.peg.2320"/>
<evidence type="ECO:0000259" key="10">
    <source>
        <dbReference type="Pfam" id="PF04095"/>
    </source>
</evidence>
<dbReference type="PANTHER" id="PTHR11098">
    <property type="entry name" value="NICOTINATE PHOSPHORIBOSYLTRANSFERASE"/>
    <property type="match status" value="1"/>
</dbReference>
<sequence length="469" mass="52710">MLNYSATYTDQYQLTMAEVYFQKNRHNKKAVFDYFFRKPPFNSGYTVFAGLDTLLDILENFRFTQEDIDFLYKQKLNDSFLDFLKQYRFSGDVYSAKEGEIVFPTEPVLTVEAEMLDAQLVETLLLNVLNFQSLIATKAARMRQVAGDRGLIDFGLRRAQSAGAYHAARAAIIGGFNATSNVVAGKDFGIAVSGTMAHSLIQSYEDELTAFRHFAEIRPHDCVLLVDTYNTLKSGLPNAIKVAKEMEARGQQLKGIRLDSGDLAFLSRKARKMLDDAGLQYVKIAVSNQLDECLIKSLNEQGAQIDLFGVGTSLVTGQPDSALDGVFKLAAYDDAPRIKISESTAKITLPGQKQVYRMTGENGVFVGADAVCMKTDDTLERMYHPFDKLKSMNVKDFNKEPLQHKVMSAGKRLQKQQPLTSIQQYASNRIGQLPAEYKRFENPHIYKVGLSEKLNNLRNDLIHQHLDNL</sequence>
<comment type="catalytic activity">
    <reaction evidence="8 9">
        <text>5-phospho-alpha-D-ribose 1-diphosphate + nicotinate + ATP + H2O = nicotinate beta-D-ribonucleotide + ADP + phosphate + diphosphate</text>
        <dbReference type="Rhea" id="RHEA:36163"/>
        <dbReference type="ChEBI" id="CHEBI:15377"/>
        <dbReference type="ChEBI" id="CHEBI:30616"/>
        <dbReference type="ChEBI" id="CHEBI:32544"/>
        <dbReference type="ChEBI" id="CHEBI:33019"/>
        <dbReference type="ChEBI" id="CHEBI:43474"/>
        <dbReference type="ChEBI" id="CHEBI:57502"/>
        <dbReference type="ChEBI" id="CHEBI:58017"/>
        <dbReference type="ChEBI" id="CHEBI:456216"/>
        <dbReference type="EC" id="6.3.4.21"/>
    </reaction>
</comment>
<dbReference type="InterPro" id="IPR040727">
    <property type="entry name" value="NAPRTase_N"/>
</dbReference>
<dbReference type="InterPro" id="IPR041619">
    <property type="entry name" value="NAPRTase_C"/>
</dbReference>
<dbReference type="UniPathway" id="UPA00253">
    <property type="reaction ID" value="UER00457"/>
</dbReference>
<dbReference type="GO" id="GO:0005829">
    <property type="term" value="C:cytosol"/>
    <property type="evidence" value="ECO:0007669"/>
    <property type="project" value="TreeGrafter"/>
</dbReference>
<organism evidence="13 14">
    <name type="scientific">Salinivirga cyanobacteriivorans</name>
    <dbReference type="NCBI Taxonomy" id="1307839"/>
    <lineage>
        <taxon>Bacteria</taxon>
        <taxon>Pseudomonadati</taxon>
        <taxon>Bacteroidota</taxon>
        <taxon>Bacteroidia</taxon>
        <taxon>Bacteroidales</taxon>
        <taxon>Salinivirgaceae</taxon>
        <taxon>Salinivirga</taxon>
    </lineage>
</organism>
<dbReference type="Gene3D" id="3.20.140.10">
    <property type="entry name" value="nicotinate phosphoribosyltransferase"/>
    <property type="match status" value="1"/>
</dbReference>
<keyword evidence="7 9" id="KW-0808">Transferase</keyword>
<dbReference type="Pfam" id="PF17956">
    <property type="entry name" value="NAPRTase_C"/>
    <property type="match status" value="1"/>
</dbReference>
<dbReference type="KEGG" id="blq:L21SP5_02202"/>
<evidence type="ECO:0000256" key="9">
    <source>
        <dbReference type="RuleBase" id="RU365100"/>
    </source>
</evidence>
<comment type="function">
    <text evidence="9">Catalyzes the first step in the biosynthesis of NAD from nicotinic acid, the ATP-dependent synthesis of beta-nicotinate D-ribonucleotide from nicotinate and 5-phospho-D-ribose 1-phosphate.</text>
</comment>
<dbReference type="PANTHER" id="PTHR11098:SF1">
    <property type="entry name" value="NICOTINATE PHOSPHORIBOSYLTRANSFERASE"/>
    <property type="match status" value="1"/>
</dbReference>
<accession>A0A0S2I0S2</accession>
<dbReference type="InterPro" id="IPR007229">
    <property type="entry name" value="Nic_PRibTrfase-Fam"/>
</dbReference>
<gene>
    <name evidence="13" type="primary">pncB2</name>
    <name evidence="13" type="ORF">L21SP5_02202</name>
</gene>
<dbReference type="GO" id="GO:0004516">
    <property type="term" value="F:nicotinate phosphoribosyltransferase activity"/>
    <property type="evidence" value="ECO:0007669"/>
    <property type="project" value="UniProtKB-UniRule"/>
</dbReference>
<evidence type="ECO:0000256" key="6">
    <source>
        <dbReference type="ARBA" id="ARBA00022642"/>
    </source>
</evidence>
<dbReference type="AlphaFoldDB" id="A0A0S2I0S2"/>
<dbReference type="InterPro" id="IPR041525">
    <property type="entry name" value="N/Namide_PRibTrfase"/>
</dbReference>
<dbReference type="Proteomes" id="UP000064893">
    <property type="component" value="Chromosome"/>
</dbReference>
<dbReference type="FunFam" id="3.20.20.70:FF:000076">
    <property type="entry name" value="Nicotinate phosphoribosyltransferase"/>
    <property type="match status" value="1"/>
</dbReference>
<evidence type="ECO:0000256" key="8">
    <source>
        <dbReference type="ARBA" id="ARBA00048668"/>
    </source>
</evidence>
<dbReference type="PIRSF" id="PIRSF000484">
    <property type="entry name" value="NAPRT"/>
    <property type="match status" value="1"/>
</dbReference>
<dbReference type="STRING" id="1307839.L21SP5_02202"/>
<evidence type="ECO:0000256" key="7">
    <source>
        <dbReference type="ARBA" id="ARBA00022679"/>
    </source>
</evidence>
<evidence type="ECO:0000259" key="12">
    <source>
        <dbReference type="Pfam" id="PF17956"/>
    </source>
</evidence>
<dbReference type="SUPFAM" id="SSF54675">
    <property type="entry name" value="Nicotinate/Quinolinate PRTase N-terminal domain-like"/>
    <property type="match status" value="1"/>
</dbReference>
<evidence type="ECO:0000259" key="11">
    <source>
        <dbReference type="Pfam" id="PF17767"/>
    </source>
</evidence>
<dbReference type="EMBL" id="CP013118">
    <property type="protein sequence ID" value="ALO15835.1"/>
    <property type="molecule type" value="Genomic_DNA"/>
</dbReference>
<dbReference type="NCBIfam" id="NF009131">
    <property type="entry name" value="PRK12484.1"/>
    <property type="match status" value="1"/>
</dbReference>
<evidence type="ECO:0000256" key="1">
    <source>
        <dbReference type="ARBA" id="ARBA00004952"/>
    </source>
</evidence>
<feature type="domain" description="Nicotinate phosphoribosyltransferase C-terminal" evidence="12">
    <location>
        <begin position="352"/>
        <end position="457"/>
    </location>
</feature>
<dbReference type="EC" id="6.3.4.21" evidence="3 9"/>
<keyword evidence="14" id="KW-1185">Reference proteome</keyword>
<dbReference type="GO" id="GO:0047280">
    <property type="term" value="F:nicotinamide phosphoribosyltransferase activity"/>
    <property type="evidence" value="ECO:0007669"/>
    <property type="project" value="UniProtKB-ARBA"/>
</dbReference>
<dbReference type="NCBIfam" id="TIGR01513">
    <property type="entry name" value="NAPRTase_put"/>
    <property type="match status" value="1"/>
</dbReference>
<evidence type="ECO:0000256" key="4">
    <source>
        <dbReference type="ARBA" id="ARBA00022553"/>
    </source>
</evidence>
<evidence type="ECO:0000313" key="13">
    <source>
        <dbReference type="EMBL" id="ALO15835.1"/>
    </source>
</evidence>
<keyword evidence="5 9" id="KW-0436">Ligase</keyword>
<feature type="domain" description="Nicotinate/nicotinamide phosphoribosyltransferase" evidence="10">
    <location>
        <begin position="151"/>
        <end position="331"/>
    </location>
</feature>
<dbReference type="InterPro" id="IPR013785">
    <property type="entry name" value="Aldolase_TIM"/>
</dbReference>
<evidence type="ECO:0000256" key="5">
    <source>
        <dbReference type="ARBA" id="ARBA00022598"/>
    </source>
</evidence>
<dbReference type="NCBIfam" id="NF006695">
    <property type="entry name" value="PRK09243.1-2"/>
    <property type="match status" value="1"/>
</dbReference>
<dbReference type="CDD" id="cd01570">
    <property type="entry name" value="NAPRTase_A"/>
    <property type="match status" value="1"/>
</dbReference>
<dbReference type="RefSeq" id="WP_057953260.1">
    <property type="nucleotide sequence ID" value="NZ_CP013118.1"/>
</dbReference>
<keyword evidence="4" id="KW-0597">Phosphoprotein</keyword>
<evidence type="ECO:0000256" key="3">
    <source>
        <dbReference type="ARBA" id="ARBA00013236"/>
    </source>
</evidence>
<comment type="similarity">
    <text evidence="2 9">Belongs to the NAPRTase family.</text>
</comment>